<evidence type="ECO:0000256" key="16">
    <source>
        <dbReference type="ARBA" id="ARBA00023136"/>
    </source>
</evidence>
<feature type="compositionally biased region" description="Acidic residues" evidence="26">
    <location>
        <begin position="500"/>
        <end position="511"/>
    </location>
</feature>
<evidence type="ECO:0000256" key="19">
    <source>
        <dbReference type="ARBA" id="ARBA00023166"/>
    </source>
</evidence>
<dbReference type="GO" id="GO:0000981">
    <property type="term" value="F:DNA-binding transcription factor activity, RNA polymerase II-specific"/>
    <property type="evidence" value="ECO:0007669"/>
    <property type="project" value="TreeGrafter"/>
</dbReference>
<dbReference type="GO" id="GO:0008203">
    <property type="term" value="P:cholesterol metabolic process"/>
    <property type="evidence" value="ECO:0007669"/>
    <property type="project" value="UniProtKB-KW"/>
</dbReference>
<evidence type="ECO:0000256" key="12">
    <source>
        <dbReference type="ARBA" id="ARBA00023015"/>
    </source>
</evidence>
<feature type="coiled-coil region" evidence="25">
    <location>
        <begin position="653"/>
        <end position="680"/>
    </location>
</feature>
<reference evidence="28" key="1">
    <citation type="submission" date="2023-03" db="EMBL/GenBank/DDBJ databases">
        <title>Electrophorus voltai genome.</title>
        <authorList>
            <person name="Bian C."/>
        </authorList>
    </citation>
    <scope>NUCLEOTIDE SEQUENCE</scope>
    <source>
        <strain evidence="28">CB-2022</strain>
        <tissue evidence="28">Muscle</tissue>
    </source>
</reference>
<keyword evidence="18" id="KW-0804">Transcription</keyword>
<evidence type="ECO:0000256" key="20">
    <source>
        <dbReference type="ARBA" id="ARBA00023180"/>
    </source>
</evidence>
<evidence type="ECO:0000256" key="13">
    <source>
        <dbReference type="ARBA" id="ARBA00023098"/>
    </source>
</evidence>
<dbReference type="SUPFAM" id="SSF47454">
    <property type="entry name" value="A DNA-binding domain in eukaryotic transcription factors"/>
    <property type="match status" value="1"/>
</dbReference>
<sequence>TMQSLKKYFTEGLIQVAILLSLVGIRVDVNSYFPPLREIIHGQSSALTQTQFHNFHNSLDGHGLHPKSVDLDDFNPTHRLLRWVRSLDQLQVPSAELEAWLVHRDPENSSTIMPVQAGALDGVDVLEDPAGLTMRMGGGETVGLGYSPVASESLESVASVSRVDNEDIKEVSDASSVQVVIITYRQSSYEDENLLWQQEPNHNVYQEQLSQSHHQHLSLFDEDSENELMVDRWRNPFPFDNQSGSILGEDIQVADADAEDPLHHHGSLFSPLLSEHEPLLDLEQQWQDVQAIMEPEDMDVGVPSDNSYINVDVGVGSSETGSMENPVHQYISLQQSTLPTSRQICFGSSHEDSCPSNQNQMQHLLNNSSNINLNLNDSDIVDYLLSPSLVSSDGNHNLPISSMEEQSLSSLFDPLLEEAMFNQISLLDLGQEEGFGQLQDSQMEEHEATDSDSGLSLHFSQSPASPIGSESSCSSSTSSWSSTESAPEGAVGYASLKEELTDDEEEEDEEGGAVGGFSPEQNKMCSTFLQAEHFHVGHDHTYNQPQYTSQCQATKQHADESLDHNVQDKLSTRDEKRARALKIPFSNDRIINLPVEEFNQLLAKHRLSEAQLTLIRDIRRRGKNKMAAQNCRRRKMNVLLDLECSVDGLHCHRARLLREKSEILRSVREMKQRLNDLYQEVYSRLREEQGILCSTIDPTLQQGNHSHVSISTHHGSESRRKSNKRRKDEE</sequence>
<keyword evidence="21" id="KW-0753">Steroid metabolism</keyword>
<comment type="caution">
    <text evidence="28">The sequence shown here is derived from an EMBL/GenBank/DDBJ whole genome shotgun (WGS) entry which is preliminary data.</text>
</comment>
<evidence type="ECO:0000256" key="6">
    <source>
        <dbReference type="ARBA" id="ARBA00022491"/>
    </source>
</evidence>
<evidence type="ECO:0000256" key="21">
    <source>
        <dbReference type="ARBA" id="ARBA00023221"/>
    </source>
</evidence>
<evidence type="ECO:0000256" key="9">
    <source>
        <dbReference type="ARBA" id="ARBA00022824"/>
    </source>
</evidence>
<evidence type="ECO:0000256" key="23">
    <source>
        <dbReference type="ARBA" id="ARBA00030985"/>
    </source>
</evidence>
<dbReference type="InterPro" id="IPR008917">
    <property type="entry name" value="TF_DNA-bd_sf"/>
</dbReference>
<evidence type="ECO:0000256" key="7">
    <source>
        <dbReference type="ARBA" id="ARBA00022548"/>
    </source>
</evidence>
<keyword evidence="16" id="KW-0472">Membrane</keyword>
<keyword evidence="19" id="KW-1207">Sterol metabolism</keyword>
<evidence type="ECO:0000256" key="15">
    <source>
        <dbReference type="ARBA" id="ARBA00023125"/>
    </source>
</evidence>
<evidence type="ECO:0000313" key="28">
    <source>
        <dbReference type="EMBL" id="KAK1799405.1"/>
    </source>
</evidence>
<dbReference type="Proteomes" id="UP001239994">
    <property type="component" value="Unassembled WGS sequence"/>
</dbReference>
<dbReference type="InterPro" id="IPR004826">
    <property type="entry name" value="bZIP_Maf"/>
</dbReference>
<dbReference type="PANTHER" id="PTHR24411">
    <property type="entry name" value="NUCLEAR FACTOR ERYTHROID 2-RELATED FACTOR"/>
    <property type="match status" value="1"/>
</dbReference>
<comment type="subcellular location">
    <subcellularLocation>
        <location evidence="3">Endoplasmic reticulum membrane</location>
        <topology evidence="3">Single-pass type II membrane protein</topology>
    </subcellularLocation>
    <subcellularLocation>
        <location evidence="2">Endoplasmic reticulum membrane</location>
        <topology evidence="2">Single-pass type III membrane protein</topology>
    </subcellularLocation>
    <subcellularLocation>
        <location evidence="1">Nucleus</location>
    </subcellularLocation>
</comment>
<evidence type="ECO:0000256" key="2">
    <source>
        <dbReference type="ARBA" id="ARBA00004643"/>
    </source>
</evidence>
<feature type="non-terminal residue" evidence="28">
    <location>
        <position position="1"/>
    </location>
</feature>
<dbReference type="Pfam" id="PF03131">
    <property type="entry name" value="bZIP_Maf"/>
    <property type="match status" value="1"/>
</dbReference>
<evidence type="ECO:0000259" key="27">
    <source>
        <dbReference type="PROSITE" id="PS50217"/>
    </source>
</evidence>
<evidence type="ECO:0000256" key="25">
    <source>
        <dbReference type="SAM" id="Coils"/>
    </source>
</evidence>
<evidence type="ECO:0000256" key="14">
    <source>
        <dbReference type="ARBA" id="ARBA00023121"/>
    </source>
</evidence>
<dbReference type="GO" id="GO:0000978">
    <property type="term" value="F:RNA polymerase II cis-regulatory region sequence-specific DNA binding"/>
    <property type="evidence" value="ECO:0007669"/>
    <property type="project" value="InterPro"/>
</dbReference>
<keyword evidence="8" id="KW-0812">Transmembrane</keyword>
<evidence type="ECO:0000256" key="3">
    <source>
        <dbReference type="ARBA" id="ARBA00004648"/>
    </source>
</evidence>
<evidence type="ECO:0000256" key="10">
    <source>
        <dbReference type="ARBA" id="ARBA00022968"/>
    </source>
</evidence>
<evidence type="ECO:0000256" key="24">
    <source>
        <dbReference type="ARBA" id="ARBA00031659"/>
    </source>
</evidence>
<feature type="compositionally biased region" description="Low complexity" evidence="26">
    <location>
        <begin position="460"/>
        <end position="485"/>
    </location>
</feature>
<dbReference type="PROSITE" id="PS00036">
    <property type="entry name" value="BZIP_BASIC"/>
    <property type="match status" value="1"/>
</dbReference>
<evidence type="ECO:0000256" key="8">
    <source>
        <dbReference type="ARBA" id="ARBA00022692"/>
    </source>
</evidence>
<dbReference type="Gene3D" id="1.10.880.10">
    <property type="entry name" value="Transcription factor, Skn-1-like, DNA-binding domain"/>
    <property type="match status" value="1"/>
</dbReference>
<dbReference type="SMART" id="SM00338">
    <property type="entry name" value="BRLZ"/>
    <property type="match status" value="1"/>
</dbReference>
<keyword evidence="9" id="KW-0256">Endoplasmic reticulum</keyword>
<keyword evidence="11" id="KW-1133">Transmembrane helix</keyword>
<gene>
    <name evidence="28" type="ORF">P4O66_007637</name>
</gene>
<keyword evidence="10" id="KW-0735">Signal-anchor</keyword>
<feature type="region of interest" description="Disordered" evidence="26">
    <location>
        <begin position="439"/>
        <end position="519"/>
    </location>
</feature>
<keyword evidence="17" id="KW-0010">Activator</keyword>
<evidence type="ECO:0000256" key="11">
    <source>
        <dbReference type="ARBA" id="ARBA00022989"/>
    </source>
</evidence>
<evidence type="ECO:0000256" key="22">
    <source>
        <dbReference type="ARBA" id="ARBA00023242"/>
    </source>
</evidence>
<organism evidence="28 29">
    <name type="scientific">Electrophorus voltai</name>
    <dbReference type="NCBI Taxonomy" id="2609070"/>
    <lineage>
        <taxon>Eukaryota</taxon>
        <taxon>Metazoa</taxon>
        <taxon>Chordata</taxon>
        <taxon>Craniata</taxon>
        <taxon>Vertebrata</taxon>
        <taxon>Euteleostomi</taxon>
        <taxon>Actinopterygii</taxon>
        <taxon>Neopterygii</taxon>
        <taxon>Teleostei</taxon>
        <taxon>Ostariophysi</taxon>
        <taxon>Gymnotiformes</taxon>
        <taxon>Gymnotoidei</taxon>
        <taxon>Gymnotidae</taxon>
        <taxon>Electrophorus</taxon>
    </lineage>
</organism>
<evidence type="ECO:0000256" key="18">
    <source>
        <dbReference type="ARBA" id="ARBA00023163"/>
    </source>
</evidence>
<dbReference type="GO" id="GO:0008289">
    <property type="term" value="F:lipid binding"/>
    <property type="evidence" value="ECO:0007669"/>
    <property type="project" value="UniProtKB-KW"/>
</dbReference>
<proteinExistence type="inferred from homology"/>
<evidence type="ECO:0000313" key="29">
    <source>
        <dbReference type="Proteomes" id="UP001239994"/>
    </source>
</evidence>
<keyword evidence="15" id="KW-0238">DNA-binding</keyword>
<protein>
    <recommendedName>
        <fullName evidence="5">Endoplasmic reticulum membrane sensor NFE2L1</fullName>
    </recommendedName>
    <alternativeName>
        <fullName evidence="24">Nuclear factor erythroid 2-related factor 1</fullName>
    </alternativeName>
    <alternativeName>
        <fullName evidence="23">Nuclear factor, erythroid derived 2, like 1</fullName>
    </alternativeName>
</protein>
<dbReference type="PANTHER" id="PTHR24411:SF31">
    <property type="entry name" value="ENDOPLASMIC RETICULUM MEMBRANE SENSOR NFE2L1"/>
    <property type="match status" value="1"/>
</dbReference>
<keyword evidence="13" id="KW-0443">Lipid metabolism</keyword>
<keyword evidence="29" id="KW-1185">Reference proteome</keyword>
<dbReference type="GO" id="GO:0005634">
    <property type="term" value="C:nucleus"/>
    <property type="evidence" value="ECO:0007669"/>
    <property type="project" value="UniProtKB-SubCell"/>
</dbReference>
<evidence type="ECO:0000256" key="1">
    <source>
        <dbReference type="ARBA" id="ARBA00004123"/>
    </source>
</evidence>
<feature type="compositionally biased region" description="Polar residues" evidence="26">
    <location>
        <begin position="702"/>
        <end position="713"/>
    </location>
</feature>
<keyword evidence="20" id="KW-0325">Glycoprotein</keyword>
<keyword evidence="14" id="KW-0446">Lipid-binding</keyword>
<dbReference type="CDD" id="cd14720">
    <property type="entry name" value="bZIP_NFE2-like"/>
    <property type="match status" value="1"/>
</dbReference>
<dbReference type="GO" id="GO:0005789">
    <property type="term" value="C:endoplasmic reticulum membrane"/>
    <property type="evidence" value="ECO:0007669"/>
    <property type="project" value="UniProtKB-SubCell"/>
</dbReference>
<keyword evidence="6" id="KW-0678">Repressor</keyword>
<keyword evidence="7" id="KW-0153">Cholesterol metabolism</keyword>
<dbReference type="AlphaFoldDB" id="A0AAD8ZI96"/>
<accession>A0AAD8ZI96</accession>
<feature type="region of interest" description="Disordered" evidence="26">
    <location>
        <begin position="702"/>
        <end position="730"/>
    </location>
</feature>
<dbReference type="InterPro" id="IPR047167">
    <property type="entry name" value="NFE2-like"/>
</dbReference>
<evidence type="ECO:0000256" key="5">
    <source>
        <dbReference type="ARBA" id="ARBA00020485"/>
    </source>
</evidence>
<evidence type="ECO:0000256" key="17">
    <source>
        <dbReference type="ARBA" id="ARBA00023159"/>
    </source>
</evidence>
<feature type="domain" description="BZIP" evidence="27">
    <location>
        <begin position="614"/>
        <end position="677"/>
    </location>
</feature>
<keyword evidence="22" id="KW-0539">Nucleus</keyword>
<keyword evidence="25" id="KW-0175">Coiled coil</keyword>
<dbReference type="InterPro" id="IPR004827">
    <property type="entry name" value="bZIP"/>
</dbReference>
<name>A0AAD8ZI96_9TELE</name>
<evidence type="ECO:0000256" key="4">
    <source>
        <dbReference type="ARBA" id="ARBA00008157"/>
    </source>
</evidence>
<dbReference type="EMBL" id="JAROKS010000012">
    <property type="protein sequence ID" value="KAK1799405.1"/>
    <property type="molecule type" value="Genomic_DNA"/>
</dbReference>
<dbReference type="PROSITE" id="PS50217">
    <property type="entry name" value="BZIP"/>
    <property type="match status" value="1"/>
</dbReference>
<comment type="similarity">
    <text evidence="4">Belongs to the bZIP family. CNC subfamily.</text>
</comment>
<evidence type="ECO:0000256" key="26">
    <source>
        <dbReference type="SAM" id="MobiDB-lite"/>
    </source>
</evidence>
<keyword evidence="12" id="KW-0805">Transcription regulation</keyword>
<feature type="compositionally biased region" description="Basic and acidic residues" evidence="26">
    <location>
        <begin position="714"/>
        <end position="730"/>
    </location>
</feature>